<dbReference type="EMBL" id="MU005582">
    <property type="protein sequence ID" value="KAF2684054.1"/>
    <property type="molecule type" value="Genomic_DNA"/>
</dbReference>
<dbReference type="Proteomes" id="UP000799291">
    <property type="component" value="Unassembled WGS sequence"/>
</dbReference>
<proteinExistence type="predicted"/>
<evidence type="ECO:0000313" key="2">
    <source>
        <dbReference type="Proteomes" id="UP000799291"/>
    </source>
</evidence>
<reference evidence="1" key="1">
    <citation type="journal article" date="2020" name="Stud. Mycol.">
        <title>101 Dothideomycetes genomes: a test case for predicting lifestyles and emergence of pathogens.</title>
        <authorList>
            <person name="Haridas S."/>
            <person name="Albert R."/>
            <person name="Binder M."/>
            <person name="Bloem J."/>
            <person name="Labutti K."/>
            <person name="Salamov A."/>
            <person name="Andreopoulos B."/>
            <person name="Baker S."/>
            <person name="Barry K."/>
            <person name="Bills G."/>
            <person name="Bluhm B."/>
            <person name="Cannon C."/>
            <person name="Castanera R."/>
            <person name="Culley D."/>
            <person name="Daum C."/>
            <person name="Ezra D."/>
            <person name="Gonzalez J."/>
            <person name="Henrissat B."/>
            <person name="Kuo A."/>
            <person name="Liang C."/>
            <person name="Lipzen A."/>
            <person name="Lutzoni F."/>
            <person name="Magnuson J."/>
            <person name="Mondo S."/>
            <person name="Nolan M."/>
            <person name="Ohm R."/>
            <person name="Pangilinan J."/>
            <person name="Park H.-J."/>
            <person name="Ramirez L."/>
            <person name="Alfaro M."/>
            <person name="Sun H."/>
            <person name="Tritt A."/>
            <person name="Yoshinaga Y."/>
            <person name="Zwiers L.-H."/>
            <person name="Turgeon B."/>
            <person name="Goodwin S."/>
            <person name="Spatafora J."/>
            <person name="Crous P."/>
            <person name="Grigoriev I."/>
        </authorList>
    </citation>
    <scope>NUCLEOTIDE SEQUENCE</scope>
    <source>
        <strain evidence="1">CBS 122367</strain>
    </source>
</reference>
<sequence length="82" mass="8717">MTFTDWEIATVTTTITAAAKAKRHTVRGLKPTTTAKELISLKALASNVIATACSCINTTPAVAISNLLFKPPHLLTLLGLIR</sequence>
<accession>A0A6G1J0M6</accession>
<keyword evidence="2" id="KW-1185">Reference proteome</keyword>
<protein>
    <submittedName>
        <fullName evidence="1">Uncharacterized protein</fullName>
    </submittedName>
</protein>
<evidence type="ECO:0000313" key="1">
    <source>
        <dbReference type="EMBL" id="KAF2684054.1"/>
    </source>
</evidence>
<organism evidence="1 2">
    <name type="scientific">Lentithecium fluviatile CBS 122367</name>
    <dbReference type="NCBI Taxonomy" id="1168545"/>
    <lineage>
        <taxon>Eukaryota</taxon>
        <taxon>Fungi</taxon>
        <taxon>Dikarya</taxon>
        <taxon>Ascomycota</taxon>
        <taxon>Pezizomycotina</taxon>
        <taxon>Dothideomycetes</taxon>
        <taxon>Pleosporomycetidae</taxon>
        <taxon>Pleosporales</taxon>
        <taxon>Massarineae</taxon>
        <taxon>Lentitheciaceae</taxon>
        <taxon>Lentithecium</taxon>
    </lineage>
</organism>
<dbReference type="AlphaFoldDB" id="A0A6G1J0M6"/>
<gene>
    <name evidence="1" type="ORF">K458DRAFT_36741</name>
</gene>
<name>A0A6G1J0M6_9PLEO</name>